<sequence>MPGKVMMYYGGFEVEEMFDASRWFSSGMYKPRHMDADKGASNVSMLRIKPMPFTRMQLEDLPFVVAGAFDYGPYEDVNTEPVFIDPPDLSKRIRYIYSAFAEPNKPVDYYNVFVTLHGQRYVITFARDGQTGDALLGGSAERIFDGQPSHAEHLKIFAEIENAERKSH</sequence>
<evidence type="ECO:0000313" key="2">
    <source>
        <dbReference type="Proteomes" id="UP000243359"/>
    </source>
</evidence>
<dbReference type="STRING" id="1392877.SAMN05216221_1116"/>
<reference evidence="2" key="1">
    <citation type="submission" date="2016-10" db="EMBL/GenBank/DDBJ databases">
        <authorList>
            <person name="Varghese N."/>
            <person name="Submissions S."/>
        </authorList>
    </citation>
    <scope>NUCLEOTIDE SEQUENCE [LARGE SCALE GENOMIC DNA]</scope>
    <source>
        <strain evidence="2">KCTC 32247</strain>
    </source>
</reference>
<keyword evidence="2" id="KW-1185">Reference proteome</keyword>
<dbReference type="EMBL" id="LT629751">
    <property type="protein sequence ID" value="SDS12141.1"/>
    <property type="molecule type" value="Genomic_DNA"/>
</dbReference>
<organism evidence="1 2">
    <name type="scientific">Pseudomonas oryzae</name>
    <dbReference type="NCBI Taxonomy" id="1392877"/>
    <lineage>
        <taxon>Bacteria</taxon>
        <taxon>Pseudomonadati</taxon>
        <taxon>Pseudomonadota</taxon>
        <taxon>Gammaproteobacteria</taxon>
        <taxon>Pseudomonadales</taxon>
        <taxon>Pseudomonadaceae</taxon>
        <taxon>Pseudomonas</taxon>
    </lineage>
</organism>
<dbReference type="AlphaFoldDB" id="A0A1H1PLK1"/>
<gene>
    <name evidence="1" type="ORF">SAMN05216221_1116</name>
</gene>
<proteinExistence type="predicted"/>
<protein>
    <submittedName>
        <fullName evidence="1">Uncharacterized protein</fullName>
    </submittedName>
</protein>
<name>A0A1H1PLK1_9PSED</name>
<dbReference type="Proteomes" id="UP000243359">
    <property type="component" value="Chromosome I"/>
</dbReference>
<evidence type="ECO:0000313" key="1">
    <source>
        <dbReference type="EMBL" id="SDS12141.1"/>
    </source>
</evidence>
<accession>A0A1H1PLK1</accession>